<keyword evidence="8" id="KW-0256">Endoplasmic reticulum</keyword>
<evidence type="ECO:0000256" key="8">
    <source>
        <dbReference type="ARBA" id="ARBA00022824"/>
    </source>
</evidence>
<keyword evidence="12 14" id="KW-0472">Membrane</keyword>
<proteinExistence type="inferred from homology"/>
<feature type="domain" description="Peptidase M28" evidence="15">
    <location>
        <begin position="132"/>
        <end position="240"/>
    </location>
</feature>
<feature type="domain" description="Endoplasmic reticulum metallopeptidase 1-like C-terminal" evidence="16">
    <location>
        <begin position="473"/>
        <end position="696"/>
    </location>
</feature>
<keyword evidence="7" id="KW-0378">Hydrolase</keyword>
<evidence type="ECO:0000256" key="12">
    <source>
        <dbReference type="ARBA" id="ARBA00023136"/>
    </source>
</evidence>
<keyword evidence="13" id="KW-0325">Glycoprotein</keyword>
<evidence type="ECO:0000256" key="11">
    <source>
        <dbReference type="ARBA" id="ARBA00023049"/>
    </source>
</evidence>
<feature type="transmembrane region" description="Helical" evidence="14">
    <location>
        <begin position="341"/>
        <end position="360"/>
    </location>
</feature>
<keyword evidence="4" id="KW-0645">Protease</keyword>
<dbReference type="SUPFAM" id="SSF53187">
    <property type="entry name" value="Zn-dependent exopeptidases"/>
    <property type="match status" value="1"/>
</dbReference>
<feature type="transmembrane region" description="Helical" evidence="14">
    <location>
        <begin position="13"/>
        <end position="36"/>
    </location>
</feature>
<dbReference type="InterPro" id="IPR007484">
    <property type="entry name" value="Peptidase_M28"/>
</dbReference>
<keyword evidence="17" id="KW-1185">Reference proteome</keyword>
<keyword evidence="11" id="KW-0482">Metalloprotease</keyword>
<feature type="transmembrane region" description="Helical" evidence="14">
    <location>
        <begin position="418"/>
        <end position="436"/>
    </location>
</feature>
<evidence type="ECO:0000256" key="1">
    <source>
        <dbReference type="ARBA" id="ARBA00001947"/>
    </source>
</evidence>
<protein>
    <submittedName>
        <fullName evidence="18">Uncharacterized protein LOC120269985 isoform X3</fullName>
    </submittedName>
</protein>
<dbReference type="PANTHER" id="PTHR12147">
    <property type="entry name" value="METALLOPEPTIDASE M28 FAMILY MEMBER"/>
    <property type="match status" value="1"/>
</dbReference>
<evidence type="ECO:0000256" key="6">
    <source>
        <dbReference type="ARBA" id="ARBA00022723"/>
    </source>
</evidence>
<feature type="transmembrane region" description="Helical" evidence="14">
    <location>
        <begin position="272"/>
        <end position="296"/>
    </location>
</feature>
<dbReference type="RefSeq" id="XP_039132919.1">
    <property type="nucleotide sequence ID" value="XM_039276985.1"/>
</dbReference>
<reference evidence="18" key="1">
    <citation type="submission" date="2025-08" db="UniProtKB">
        <authorList>
            <consortium name="RefSeq"/>
        </authorList>
    </citation>
    <scope>IDENTIFICATION</scope>
</reference>
<dbReference type="PANTHER" id="PTHR12147:SF22">
    <property type="entry name" value="ENDOPLASMIC RETICULUM METALLOPEPTIDASE 1"/>
    <property type="match status" value="1"/>
</dbReference>
<evidence type="ECO:0000256" key="13">
    <source>
        <dbReference type="ARBA" id="ARBA00023180"/>
    </source>
</evidence>
<dbReference type="GO" id="GO:0005789">
    <property type="term" value="C:endoplasmic reticulum membrane"/>
    <property type="evidence" value="ECO:0007669"/>
    <property type="project" value="UniProtKB-SubCell"/>
</dbReference>
<evidence type="ECO:0000313" key="18">
    <source>
        <dbReference type="RefSeq" id="XP_039132919.1"/>
    </source>
</evidence>
<accession>A0AB40BZK0</accession>
<dbReference type="FunFam" id="3.40.630.10:FF:000008">
    <property type="entry name" value="Endoplasmic reticulum metallopeptidase 1"/>
    <property type="match status" value="1"/>
</dbReference>
<sequence length="698" mass="76900">MAFGWRVREGDRTAFKCLIALAAVYGVIAFGVYAILHMWHVKPLALDAPLHRFSEARAIEHLKKLTVDIDGRQEGKPGLEAAAKYIKEQLEMIAARAGPDYRMEIEETLVSGSFSMIFLRHSLSLGYRNHKNVAMRISSRNSTDDDPSVMVNGHFDSPPGSPGAADCGSCVASMLETARQIVDSGWVPPRPIIFLFNGAEEVFLLGSHGFMKTNKWRDTIGAFINIEASGSGGPGLLFHVIGVLLAVIVPVVFAVLRLFFSNYSMSWFAHPYLAFLMFVPSSLIGLLIPKTICGFFPTSQDTSMRKMPKEALSEAAHFWGAFGFYSFVTMAYLLAGLGGGGLTYLISFSMALSWCSFFLVRKHFGYQSFKSLTAYVVPLIPCLTYLIYFGGFLVQFLIEKMGMMGSLPPPYGYFIPDVIVAATVGVVTGWCVGPLMPIAGRWLARSSVLQFLLQFSVIALALSSQFFPYSDAAPKRLVLQHHFVTAGGSKIVESSYDFSVLDSNSLSFVFKNAPEAAKMLNIGADFSFETANRSDRSSSVAIFPVSSLFSGSLRFPAEDVDNLMHYTHMPHLSTQKTISTPETGARRVHLELSLGSLKEVWVTVLNITGPLSAWSFADGSIPAPHMVVGGPPSYILRLSGSSHENWTFWLEANSSEALRVDLAVVDQYLVDDTKKLKNTFPRWIDVTAFSSFLTTYYF</sequence>
<evidence type="ECO:0000256" key="14">
    <source>
        <dbReference type="SAM" id="Phobius"/>
    </source>
</evidence>
<evidence type="ECO:0000256" key="2">
    <source>
        <dbReference type="ARBA" id="ARBA00004477"/>
    </source>
</evidence>
<keyword evidence="10 14" id="KW-1133">Transmembrane helix</keyword>
<evidence type="ECO:0000256" key="4">
    <source>
        <dbReference type="ARBA" id="ARBA00022670"/>
    </source>
</evidence>
<keyword evidence="5 14" id="KW-0812">Transmembrane</keyword>
<evidence type="ECO:0000259" key="15">
    <source>
        <dbReference type="Pfam" id="PF04389"/>
    </source>
</evidence>
<dbReference type="GO" id="GO:0006508">
    <property type="term" value="P:proteolysis"/>
    <property type="evidence" value="ECO:0007669"/>
    <property type="project" value="UniProtKB-KW"/>
</dbReference>
<keyword evidence="6" id="KW-0479">Metal-binding</keyword>
<feature type="transmembrane region" description="Helical" evidence="14">
    <location>
        <begin position="372"/>
        <end position="398"/>
    </location>
</feature>
<comment type="cofactor">
    <cofactor evidence="1">
        <name>Zn(2+)</name>
        <dbReference type="ChEBI" id="CHEBI:29105"/>
    </cofactor>
</comment>
<evidence type="ECO:0000256" key="9">
    <source>
        <dbReference type="ARBA" id="ARBA00022833"/>
    </source>
</evidence>
<gene>
    <name evidence="18" type="primary">LOC120269985</name>
</gene>
<dbReference type="GeneID" id="120269985"/>
<dbReference type="GO" id="GO:0008235">
    <property type="term" value="F:metalloexopeptidase activity"/>
    <property type="evidence" value="ECO:0007669"/>
    <property type="project" value="InterPro"/>
</dbReference>
<evidence type="ECO:0000256" key="10">
    <source>
        <dbReference type="ARBA" id="ARBA00022989"/>
    </source>
</evidence>
<dbReference type="Gene3D" id="3.40.630.10">
    <property type="entry name" value="Zn peptidases"/>
    <property type="match status" value="1"/>
</dbReference>
<evidence type="ECO:0000256" key="5">
    <source>
        <dbReference type="ARBA" id="ARBA00022692"/>
    </source>
</evidence>
<dbReference type="Pfam" id="PF04389">
    <property type="entry name" value="Peptidase_M28"/>
    <property type="match status" value="1"/>
</dbReference>
<dbReference type="AlphaFoldDB" id="A0AB40BZK0"/>
<organism evidence="17 18">
    <name type="scientific">Dioscorea cayennensis subsp. rotundata</name>
    <name type="common">White Guinea yam</name>
    <name type="synonym">Dioscorea rotundata</name>
    <dbReference type="NCBI Taxonomy" id="55577"/>
    <lineage>
        <taxon>Eukaryota</taxon>
        <taxon>Viridiplantae</taxon>
        <taxon>Streptophyta</taxon>
        <taxon>Embryophyta</taxon>
        <taxon>Tracheophyta</taxon>
        <taxon>Spermatophyta</taxon>
        <taxon>Magnoliopsida</taxon>
        <taxon>Liliopsida</taxon>
        <taxon>Dioscoreales</taxon>
        <taxon>Dioscoreaceae</taxon>
        <taxon>Dioscorea</taxon>
    </lineage>
</organism>
<comment type="similarity">
    <text evidence="3">Belongs to the peptidase M28 family.</text>
</comment>
<evidence type="ECO:0000256" key="3">
    <source>
        <dbReference type="ARBA" id="ARBA00010918"/>
    </source>
</evidence>
<evidence type="ECO:0000256" key="7">
    <source>
        <dbReference type="ARBA" id="ARBA00022801"/>
    </source>
</evidence>
<feature type="transmembrane region" description="Helical" evidence="14">
    <location>
        <begin position="236"/>
        <end position="260"/>
    </location>
</feature>
<dbReference type="Pfam" id="PF22248">
    <property type="entry name" value="ERMP1_C"/>
    <property type="match status" value="1"/>
</dbReference>
<evidence type="ECO:0000259" key="16">
    <source>
        <dbReference type="Pfam" id="PF22248"/>
    </source>
</evidence>
<dbReference type="GO" id="GO:0046872">
    <property type="term" value="F:metal ion binding"/>
    <property type="evidence" value="ECO:0007669"/>
    <property type="project" value="UniProtKB-KW"/>
</dbReference>
<evidence type="ECO:0000313" key="17">
    <source>
        <dbReference type="Proteomes" id="UP001515500"/>
    </source>
</evidence>
<dbReference type="InterPro" id="IPR053973">
    <property type="entry name" value="ERMP1-like_C"/>
</dbReference>
<comment type="subcellular location">
    <subcellularLocation>
        <location evidence="2">Endoplasmic reticulum membrane</location>
        <topology evidence="2">Multi-pass membrane protein</topology>
    </subcellularLocation>
</comment>
<name>A0AB40BZK0_DIOCR</name>
<dbReference type="Proteomes" id="UP001515500">
    <property type="component" value="Chromosome 10"/>
</dbReference>
<dbReference type="InterPro" id="IPR045175">
    <property type="entry name" value="M28_fam"/>
</dbReference>
<keyword evidence="9" id="KW-0862">Zinc</keyword>
<feature type="transmembrane region" description="Helical" evidence="14">
    <location>
        <begin position="448"/>
        <end position="467"/>
    </location>
</feature>